<protein>
    <submittedName>
        <fullName evidence="1">Uncharacterized protein</fullName>
    </submittedName>
</protein>
<reference evidence="2" key="1">
    <citation type="submission" date="2018-10" db="EMBL/GenBank/DDBJ databases">
        <title>FDA dAtabase for Regulatory Grade micrObial Sequences (FDA-ARGOS): Supporting development and validation of Infectious Disease Dx tests.</title>
        <authorList>
            <person name="Minogue T."/>
            <person name="Wolcott M."/>
            <person name="Wasieloski L."/>
            <person name="Aguilar W."/>
            <person name="Moore D."/>
            <person name="Tallon L."/>
            <person name="Sadzewicz L."/>
            <person name="Sengamalay N."/>
            <person name="Ott S."/>
            <person name="Godinez A."/>
            <person name="Nagaraj S."/>
            <person name="Vavikolanu K."/>
            <person name="Vyas G."/>
            <person name="Nadendla S."/>
            <person name="George J."/>
            <person name="Sichtig H."/>
        </authorList>
    </citation>
    <scope>NUCLEOTIDE SEQUENCE [LARGE SCALE GENOMIC DNA]</scope>
    <source>
        <strain evidence="2">FDAARGOS_343</strain>
    </source>
</reference>
<organism evidence="1 2">
    <name type="scientific">Niallia circulans</name>
    <name type="common">Bacillus circulans</name>
    <dbReference type="NCBI Taxonomy" id="1397"/>
    <lineage>
        <taxon>Bacteria</taxon>
        <taxon>Bacillati</taxon>
        <taxon>Bacillota</taxon>
        <taxon>Bacilli</taxon>
        <taxon>Bacillales</taxon>
        <taxon>Bacillaceae</taxon>
        <taxon>Niallia</taxon>
    </lineage>
</organism>
<dbReference type="EMBL" id="RIBP01000001">
    <property type="protein sequence ID" value="TRZ39954.1"/>
    <property type="molecule type" value="Genomic_DNA"/>
</dbReference>
<dbReference type="Proteomes" id="UP000319837">
    <property type="component" value="Unassembled WGS sequence"/>
</dbReference>
<gene>
    <name evidence="1" type="ORF">CEQ21_03150</name>
</gene>
<proteinExistence type="predicted"/>
<evidence type="ECO:0000313" key="2">
    <source>
        <dbReference type="Proteomes" id="UP000319837"/>
    </source>
</evidence>
<accession>A0A553SSI7</accession>
<evidence type="ECO:0000313" key="1">
    <source>
        <dbReference type="EMBL" id="TRZ39954.1"/>
    </source>
</evidence>
<name>A0A553SSI7_NIACI</name>
<comment type="caution">
    <text evidence="1">The sequence shown here is derived from an EMBL/GenBank/DDBJ whole genome shotgun (WGS) entry which is preliminary data.</text>
</comment>
<dbReference type="RefSeq" id="WP_185763373.1">
    <property type="nucleotide sequence ID" value="NZ_RIBP01000001.1"/>
</dbReference>
<dbReference type="AlphaFoldDB" id="A0A553SSI7"/>
<sequence>MENKHCDCPCHHNKDKCPQGGFCCPGRIPAEIPNDRFGSPNVCPSTIPTPRYNSPNSSLPIHQLNRLQACIEEINDTLRTIGNPRDPENPEEPQRQRQLQQHFRALRGSLVKVVVTCHDEKVTLLGILEDAGANFILLNTLSEKKLLLFERICLLKHENNDAETFDHEQELLHIDKCLRREITFHFGEIVGRSPELINIFFGIPLHLYMLPFIGCKIEVKTDEEVLISGILCEVDENQFRLEVNEEAEEDGDEEIKIDPCLEEDGVRTINFDEMCFISIGS</sequence>